<evidence type="ECO:0000256" key="6">
    <source>
        <dbReference type="SAM" id="MobiDB-lite"/>
    </source>
</evidence>
<dbReference type="GO" id="GO:0005737">
    <property type="term" value="C:cytoplasm"/>
    <property type="evidence" value="ECO:0007669"/>
    <property type="project" value="TreeGrafter"/>
</dbReference>
<dbReference type="GO" id="GO:0005525">
    <property type="term" value="F:GTP binding"/>
    <property type="evidence" value="ECO:0007669"/>
    <property type="project" value="UniProtKB-KW"/>
</dbReference>
<organism evidence="7">
    <name type="scientific">Bartheletia paradoxa</name>
    <dbReference type="NCBI Taxonomy" id="669517"/>
    <lineage>
        <taxon>Eukaryota</taxon>
        <taxon>Fungi</taxon>
        <taxon>Dikarya</taxon>
        <taxon>Basidiomycota</taxon>
        <taxon>Agaricomycotina</taxon>
        <taxon>Bartheletiomycetes</taxon>
        <taxon>Bartheletiales</taxon>
        <taxon>Bartheletiaceae</taxon>
        <taxon>Bartheletia</taxon>
    </lineage>
</organism>
<dbReference type="SUPFAM" id="SSF52540">
    <property type="entry name" value="P-loop containing nucleoside triphosphate hydrolases"/>
    <property type="match status" value="1"/>
</dbReference>
<dbReference type="InterPro" id="IPR027417">
    <property type="entry name" value="P-loop_NTPase"/>
</dbReference>
<evidence type="ECO:0000256" key="4">
    <source>
        <dbReference type="ARBA" id="ARBA00023134"/>
    </source>
</evidence>
<dbReference type="FunFam" id="3.40.50.300:FF:000338">
    <property type="entry name" value="GPN-loop GTPase 2"/>
    <property type="match status" value="1"/>
</dbReference>
<dbReference type="InterPro" id="IPR004130">
    <property type="entry name" value="Gpn"/>
</dbReference>
<keyword evidence="4 5" id="KW-0342">GTP-binding</keyword>
<dbReference type="PANTHER" id="PTHR21231">
    <property type="entry name" value="XPA-BINDING PROTEIN 1-RELATED"/>
    <property type="match status" value="1"/>
</dbReference>
<gene>
    <name evidence="7" type="ORF">SPAR03058</name>
</gene>
<proteinExistence type="inferred from homology"/>
<dbReference type="EMBL" id="KY000333">
    <property type="protein sequence ID" value="ASF90269.1"/>
    <property type="molecule type" value="Genomic_DNA"/>
</dbReference>
<evidence type="ECO:0000256" key="2">
    <source>
        <dbReference type="ARBA" id="ARBA00022741"/>
    </source>
</evidence>
<evidence type="ECO:0000256" key="3">
    <source>
        <dbReference type="ARBA" id="ARBA00022801"/>
    </source>
</evidence>
<name>A0A2D0XHX7_9BASI</name>
<keyword evidence="2 5" id="KW-0547">Nucleotide-binding</keyword>
<dbReference type="Pfam" id="PF03029">
    <property type="entry name" value="ATP_bind_1"/>
    <property type="match status" value="1"/>
</dbReference>
<feature type="region of interest" description="Disordered" evidence="6">
    <location>
        <begin position="344"/>
        <end position="364"/>
    </location>
</feature>
<comment type="subunit">
    <text evidence="5">Binds to RNA polymerase II (RNAPII).</text>
</comment>
<dbReference type="Gene3D" id="3.40.50.300">
    <property type="entry name" value="P-loop containing nucleotide triphosphate hydrolases"/>
    <property type="match status" value="1"/>
</dbReference>
<feature type="compositionally biased region" description="Acidic residues" evidence="6">
    <location>
        <begin position="354"/>
        <end position="364"/>
    </location>
</feature>
<evidence type="ECO:0000313" key="7">
    <source>
        <dbReference type="EMBL" id="ASF90269.1"/>
    </source>
</evidence>
<sequence>MDASAERQSPRFGQLVIGPPGSGKSTYCFGMHQFLTALDRPISIINLDPANDSLPYPCAVNISSLITLQDVMDEFGLGPNGAMLYCMEYLERNLDWLEERIDELGRDAYVVFDVAGQVELSTNHMSLKRIVERLGKRDFRLAAVHLTDAHYVTDPSKYISVLLLSLRTMLQLELPHVNVLSKVDLITSYGDLPFNLDYYTEVQDLSYLSHDLDRMPHGKKFAQLNKAICELIEDFGLVGFETLCVEDKTSMTRLLRTLDKATGYVYAPSTPIGAPPAPPQARSLFSAAARTAGPGNAVGFGEVGDVQERWVDHPEVYDAWDKKVWREEGEEVRRQEAVAAAAAAAGTNTVGGEMGEDEGVVMHD</sequence>
<dbReference type="CDD" id="cd17871">
    <property type="entry name" value="GPN2"/>
    <property type="match status" value="1"/>
</dbReference>
<dbReference type="GO" id="GO:0003924">
    <property type="term" value="F:GTPase activity"/>
    <property type="evidence" value="ECO:0007669"/>
    <property type="project" value="TreeGrafter"/>
</dbReference>
<evidence type="ECO:0000256" key="5">
    <source>
        <dbReference type="RuleBase" id="RU365059"/>
    </source>
</evidence>
<evidence type="ECO:0000256" key="1">
    <source>
        <dbReference type="ARBA" id="ARBA00005290"/>
    </source>
</evidence>
<dbReference type="InterPro" id="IPR030231">
    <property type="entry name" value="Gpn2"/>
</dbReference>
<dbReference type="AlphaFoldDB" id="A0A2D0XHX7"/>
<comment type="function">
    <text evidence="5">Small GTPase required for proper localization of RNA polymerase II and III (RNAPII and RNAPIII). May act at an RNAP assembly step prior to nuclear import.</text>
</comment>
<dbReference type="PANTHER" id="PTHR21231:SF3">
    <property type="entry name" value="GPN-LOOP GTPASE 2"/>
    <property type="match status" value="1"/>
</dbReference>
<comment type="similarity">
    <text evidence="1 5">Belongs to the GPN-loop GTPase family.</text>
</comment>
<accession>A0A2D0XHX7</accession>
<keyword evidence="3 5" id="KW-0378">Hydrolase</keyword>
<protein>
    <recommendedName>
        <fullName evidence="5">GPN-loop GTPase 2</fullName>
    </recommendedName>
</protein>
<reference evidence="7" key="1">
    <citation type="submission" date="2016-10" db="EMBL/GenBank/DDBJ databases">
        <title>Phylogenomic data for the living fossil Bartheletia paradoxa suggests that the early evolutionary history of major basidiomycete lineages might not be bifurcate.</title>
        <authorList>
            <person name="Mishra B."/>
            <person name="Choi Y.-J."/>
            <person name="Bauer R."/>
            <person name="Thines M."/>
        </authorList>
    </citation>
    <scope>NUCLEOTIDE SEQUENCE</scope>
</reference>